<evidence type="ECO:0000313" key="1">
    <source>
        <dbReference type="EMBL" id="CAE7260109.1"/>
    </source>
</evidence>
<proteinExistence type="predicted"/>
<keyword evidence="2" id="KW-1185">Reference proteome</keyword>
<dbReference type="AlphaFoldDB" id="A0A812MKI7"/>
<dbReference type="Proteomes" id="UP000649617">
    <property type="component" value="Unassembled WGS sequence"/>
</dbReference>
<reference evidence="1" key="1">
    <citation type="submission" date="2021-02" db="EMBL/GenBank/DDBJ databases">
        <authorList>
            <person name="Dougan E. K."/>
            <person name="Rhodes N."/>
            <person name="Thang M."/>
            <person name="Chan C."/>
        </authorList>
    </citation>
    <scope>NUCLEOTIDE SEQUENCE</scope>
</reference>
<comment type="caution">
    <text evidence="1">The sequence shown here is derived from an EMBL/GenBank/DDBJ whole genome shotgun (WGS) entry which is preliminary data.</text>
</comment>
<sequence>MIEVSLATRSTTFILLSRGASFARLPSPAEEVEMDQAARVRLLEALARLGGYPERCGICIAAEDTVSEGSERRFRLGASLTQHALALDRRPWDDLHVSPLEMEELFARDVANARQVLLLRGALAPEDKQLQKALRFAASVRAVTAAGADFLARVSTSSLLAALDDTVAEVAGLPLGAEWRSLLAVGICLESGAPAGK</sequence>
<gene>
    <name evidence="1" type="primary">lacZ</name>
    <name evidence="1" type="ORF">SPIL2461_LOCUS5427</name>
</gene>
<evidence type="ECO:0000313" key="2">
    <source>
        <dbReference type="Proteomes" id="UP000649617"/>
    </source>
</evidence>
<organism evidence="1 2">
    <name type="scientific">Symbiodinium pilosum</name>
    <name type="common">Dinoflagellate</name>
    <dbReference type="NCBI Taxonomy" id="2952"/>
    <lineage>
        <taxon>Eukaryota</taxon>
        <taxon>Sar</taxon>
        <taxon>Alveolata</taxon>
        <taxon>Dinophyceae</taxon>
        <taxon>Suessiales</taxon>
        <taxon>Symbiodiniaceae</taxon>
        <taxon>Symbiodinium</taxon>
    </lineage>
</organism>
<protein>
    <submittedName>
        <fullName evidence="1">LacZ protein</fullName>
    </submittedName>
</protein>
<dbReference type="EMBL" id="CAJNIZ010007664">
    <property type="protein sequence ID" value="CAE7260109.1"/>
    <property type="molecule type" value="Genomic_DNA"/>
</dbReference>
<accession>A0A812MKI7</accession>
<name>A0A812MKI7_SYMPI</name>